<dbReference type="GO" id="GO:0009380">
    <property type="term" value="C:excinuclease repair complex"/>
    <property type="evidence" value="ECO:0007669"/>
    <property type="project" value="InterPro"/>
</dbReference>
<dbReference type="InterPro" id="IPR024759">
    <property type="entry name" value="UvrB_YAD/RRR_dom"/>
</dbReference>
<dbReference type="InterPro" id="IPR014001">
    <property type="entry name" value="Helicase_ATP-bd"/>
</dbReference>
<keyword evidence="8 13" id="KW-0267">Excision nuclease</keyword>
<dbReference type="InterPro" id="IPR004807">
    <property type="entry name" value="UvrB"/>
</dbReference>
<dbReference type="InterPro" id="IPR041471">
    <property type="entry name" value="UvrB_inter"/>
</dbReference>
<dbReference type="Pfam" id="PF04851">
    <property type="entry name" value="ResIII"/>
    <property type="match status" value="1"/>
</dbReference>
<dbReference type="InterPro" id="IPR001943">
    <property type="entry name" value="UVR_dom"/>
</dbReference>
<dbReference type="EMBL" id="AUSL01000021">
    <property type="protein sequence ID" value="EPZ68891.1"/>
    <property type="molecule type" value="Genomic_DNA"/>
</dbReference>
<name>A0AAV3JQG4_HELPX</name>
<organism evidence="18 19">
    <name type="scientific">Helicobacter pylori UM038</name>
    <dbReference type="NCBI Taxonomy" id="1352343"/>
    <lineage>
        <taxon>Bacteria</taxon>
        <taxon>Pseudomonadati</taxon>
        <taxon>Campylobacterota</taxon>
        <taxon>Epsilonproteobacteria</taxon>
        <taxon>Campylobacterales</taxon>
        <taxon>Helicobacteraceae</taxon>
        <taxon>Helicobacter</taxon>
    </lineage>
</organism>
<keyword evidence="10 13" id="KW-0742">SOS response</keyword>
<dbReference type="Pfam" id="PF12344">
    <property type="entry name" value="UvrB"/>
    <property type="match status" value="1"/>
</dbReference>
<accession>A0AAV3JQG4</accession>
<evidence type="ECO:0000256" key="1">
    <source>
        <dbReference type="ARBA" id="ARBA00004496"/>
    </source>
</evidence>
<dbReference type="Pfam" id="PF00271">
    <property type="entry name" value="Helicase_C"/>
    <property type="match status" value="1"/>
</dbReference>
<evidence type="ECO:0000313" key="18">
    <source>
        <dbReference type="EMBL" id="EPZ68891.1"/>
    </source>
</evidence>
<comment type="subunit">
    <text evidence="11 13 14">Forms a heterotetramer with UvrA during the search for lesions. Interacts with UvrC in an incision complex.</text>
</comment>
<dbReference type="GO" id="GO:0009381">
    <property type="term" value="F:excinuclease ABC activity"/>
    <property type="evidence" value="ECO:0007669"/>
    <property type="project" value="UniProtKB-UniRule"/>
</dbReference>
<dbReference type="InterPro" id="IPR001650">
    <property type="entry name" value="Helicase_C-like"/>
</dbReference>
<dbReference type="InterPro" id="IPR036876">
    <property type="entry name" value="UVR_dom_sf"/>
</dbReference>
<evidence type="ECO:0000259" key="16">
    <source>
        <dbReference type="PROSITE" id="PS51192"/>
    </source>
</evidence>
<evidence type="ECO:0000259" key="17">
    <source>
        <dbReference type="PROSITE" id="PS51194"/>
    </source>
</evidence>
<sequence>MRVLKMPLFDLKSPYPPAGDQPQAIEALTKSLKNNNHYQTLVGVTGSGKTYTMANIIAQINKPALIMSHNKTLCAQLYSEFKAFFPHNRVEYFISHFDYYQPESYIPRRDLFIEKDSSINDDLERLRLSAATSLLGYDDVIVIASVSANYGLGNPEEYLKVMEKIKVGEKRAYKSFLLKLVEMGYSRNEVVFDRGSFRATGECVDIFPAYNDAEFIRIEFFGDEIERIAVFDALERNEIKRLDSVMLYAASQFAVGSERLNLAIKSIEDELALRLEFFKEQDKMLEYNRLKQRTEHDLEMISATGVCKGIENYARHFTGKAPNETPFCLFDYLGIFEREFLVIVDESHVSLPQFGGMYAGDMSRKSVLVEYGFRLPSALDNRPLKFDEFIHKNCQFLFVSATPNKLELELSKNNVAEQIIRPTGLLDPKFEVRDSDKQVQDLFDEIKLVVARDERVLITTLTKKMAEELCKYYAEWGLKARYMHSEIDAIERNHIIRSLRLKEFDILIGINLLREGLDLPEVSLVAIMDADKEGFLRSETSLIQTMGRAARNANGKVLLYAKKTTQSMQKAFEITSYRRAKQEEFNKLHNITPKTVTRALEEELKLRDDEIKIAKALKKDKIPKSEREKIIKELDKKMRECAKNLDFEEAMRLRDEIAKLRTL</sequence>
<dbReference type="InterPro" id="IPR006935">
    <property type="entry name" value="Helicase/UvrB_N"/>
</dbReference>
<evidence type="ECO:0000256" key="4">
    <source>
        <dbReference type="ARBA" id="ARBA00022741"/>
    </source>
</evidence>
<evidence type="ECO:0000256" key="3">
    <source>
        <dbReference type="ARBA" id="ARBA00022490"/>
    </source>
</evidence>
<dbReference type="SUPFAM" id="SSF46600">
    <property type="entry name" value="C-terminal UvrC-binding domain of UvrB"/>
    <property type="match status" value="1"/>
</dbReference>
<dbReference type="GO" id="GO:0016887">
    <property type="term" value="F:ATP hydrolysis activity"/>
    <property type="evidence" value="ECO:0007669"/>
    <property type="project" value="InterPro"/>
</dbReference>
<feature type="binding site" evidence="13">
    <location>
        <begin position="43"/>
        <end position="50"/>
    </location>
    <ligand>
        <name>ATP</name>
        <dbReference type="ChEBI" id="CHEBI:30616"/>
    </ligand>
</feature>
<evidence type="ECO:0000256" key="13">
    <source>
        <dbReference type="HAMAP-Rule" id="MF_00204"/>
    </source>
</evidence>
<dbReference type="GO" id="GO:0006289">
    <property type="term" value="P:nucleotide-excision repair"/>
    <property type="evidence" value="ECO:0007669"/>
    <property type="project" value="UniProtKB-UniRule"/>
</dbReference>
<comment type="similarity">
    <text evidence="2 13 14">Belongs to the UvrB family.</text>
</comment>
<dbReference type="NCBIfam" id="NF003673">
    <property type="entry name" value="PRK05298.1"/>
    <property type="match status" value="1"/>
</dbReference>
<evidence type="ECO:0000256" key="8">
    <source>
        <dbReference type="ARBA" id="ARBA00022881"/>
    </source>
</evidence>
<evidence type="ECO:0000256" key="11">
    <source>
        <dbReference type="ARBA" id="ARBA00026033"/>
    </source>
</evidence>
<evidence type="ECO:0000256" key="9">
    <source>
        <dbReference type="ARBA" id="ARBA00023204"/>
    </source>
</evidence>
<gene>
    <name evidence="13" type="primary">uvrB</name>
    <name evidence="18" type="ORF">N199_07655</name>
</gene>
<dbReference type="Pfam" id="PF02151">
    <property type="entry name" value="UVR"/>
    <property type="match status" value="1"/>
</dbReference>
<dbReference type="Proteomes" id="UP000015451">
    <property type="component" value="Unassembled WGS sequence"/>
</dbReference>
<keyword evidence="3 13" id="KW-0963">Cytoplasm</keyword>
<dbReference type="SMART" id="SM00490">
    <property type="entry name" value="HELICc"/>
    <property type="match status" value="1"/>
</dbReference>
<comment type="subcellular location">
    <subcellularLocation>
        <location evidence="1 13 14">Cytoplasm</location>
    </subcellularLocation>
</comment>
<comment type="function">
    <text evidence="13">The UvrABC repair system catalyzes the recognition and processing of DNA lesions. A damage recognition complex composed of 2 UvrA and 2 UvrB subunits scans DNA for abnormalities. Upon binding of the UvrA(2)B(2) complex to a putative damaged site, the DNA wraps around one UvrB monomer. DNA wrap is dependent on ATP binding by UvrB and probably causes local melting of the DNA helix, facilitating insertion of UvrB beta-hairpin between the DNA strands. Then UvrB probes one DNA strand for the presence of a lesion. If a lesion is found the UvrA subunits dissociate and the UvrB-DNA preincision complex is formed. This complex is subsequently bound by UvrC and the second UvrB is released. If no lesion is found, the DNA wraps around the other UvrB subunit that will check the other stand for damage.</text>
</comment>
<dbReference type="GO" id="GO:0005737">
    <property type="term" value="C:cytoplasm"/>
    <property type="evidence" value="ECO:0007669"/>
    <property type="project" value="UniProtKB-SubCell"/>
</dbReference>
<protein>
    <recommendedName>
        <fullName evidence="12 13">UvrABC system protein B</fullName>
        <shortName evidence="13">Protein UvrB</shortName>
    </recommendedName>
    <alternativeName>
        <fullName evidence="13">Excinuclease ABC subunit B</fullName>
    </alternativeName>
</protein>
<dbReference type="HAMAP" id="MF_00204">
    <property type="entry name" value="UvrB"/>
    <property type="match status" value="1"/>
</dbReference>
<dbReference type="InterPro" id="IPR027417">
    <property type="entry name" value="P-loop_NTPase"/>
</dbReference>
<keyword evidence="6 13" id="KW-0228">DNA excision</keyword>
<keyword evidence="9 13" id="KW-0234">DNA repair</keyword>
<dbReference type="SUPFAM" id="SSF52540">
    <property type="entry name" value="P-loop containing nucleoside triphosphate hydrolases"/>
    <property type="match status" value="2"/>
</dbReference>
<evidence type="ECO:0000256" key="6">
    <source>
        <dbReference type="ARBA" id="ARBA00022769"/>
    </source>
</evidence>
<feature type="domain" description="Helicase ATP-binding" evidence="16">
    <location>
        <begin position="30"/>
        <end position="183"/>
    </location>
</feature>
<dbReference type="Gene3D" id="4.10.860.10">
    <property type="entry name" value="UVR domain"/>
    <property type="match status" value="1"/>
</dbReference>
<dbReference type="Gene3D" id="3.40.50.300">
    <property type="entry name" value="P-loop containing nucleotide triphosphate hydrolases"/>
    <property type="match status" value="3"/>
</dbReference>
<comment type="caution">
    <text evidence="18">The sequence shown here is derived from an EMBL/GenBank/DDBJ whole genome shotgun (WGS) entry which is preliminary data.</text>
</comment>
<evidence type="ECO:0000256" key="14">
    <source>
        <dbReference type="RuleBase" id="RU003587"/>
    </source>
</evidence>
<dbReference type="GO" id="GO:0003677">
    <property type="term" value="F:DNA binding"/>
    <property type="evidence" value="ECO:0007669"/>
    <property type="project" value="UniProtKB-UniRule"/>
</dbReference>
<dbReference type="CDD" id="cd17916">
    <property type="entry name" value="DEXHc_UvrB"/>
    <property type="match status" value="1"/>
</dbReference>
<evidence type="ECO:0000256" key="12">
    <source>
        <dbReference type="ARBA" id="ARBA00029504"/>
    </source>
</evidence>
<evidence type="ECO:0000256" key="7">
    <source>
        <dbReference type="ARBA" id="ARBA00022840"/>
    </source>
</evidence>
<dbReference type="GO" id="GO:0009432">
    <property type="term" value="P:SOS response"/>
    <property type="evidence" value="ECO:0007669"/>
    <property type="project" value="UniProtKB-UniRule"/>
</dbReference>
<dbReference type="AlphaFoldDB" id="A0AAV3JQG4"/>
<keyword evidence="4 13" id="KW-0547">Nucleotide-binding</keyword>
<dbReference type="NCBIfam" id="TIGR00631">
    <property type="entry name" value="uvrb"/>
    <property type="match status" value="1"/>
</dbReference>
<keyword evidence="5 13" id="KW-0227">DNA damage</keyword>
<evidence type="ECO:0000256" key="10">
    <source>
        <dbReference type="ARBA" id="ARBA00023236"/>
    </source>
</evidence>
<dbReference type="PROSITE" id="PS51194">
    <property type="entry name" value="HELICASE_CTER"/>
    <property type="match status" value="1"/>
</dbReference>
<comment type="domain">
    <text evidence="13">The beta-hairpin motif is involved in DNA binding.</text>
</comment>
<dbReference type="SMART" id="SM00487">
    <property type="entry name" value="DEXDc"/>
    <property type="match status" value="1"/>
</dbReference>
<dbReference type="CDD" id="cd18790">
    <property type="entry name" value="SF2_C_UvrB"/>
    <property type="match status" value="1"/>
</dbReference>
<dbReference type="PANTHER" id="PTHR24029">
    <property type="entry name" value="UVRABC SYSTEM PROTEIN B"/>
    <property type="match status" value="1"/>
</dbReference>
<dbReference type="PANTHER" id="PTHR24029:SF0">
    <property type="entry name" value="UVRABC SYSTEM PROTEIN B"/>
    <property type="match status" value="1"/>
</dbReference>
<feature type="domain" description="Helicase C-terminal" evidence="17">
    <location>
        <begin position="438"/>
        <end position="612"/>
    </location>
</feature>
<feature type="short sequence motif" description="Beta-hairpin" evidence="13">
    <location>
        <begin position="96"/>
        <end position="119"/>
    </location>
</feature>
<reference evidence="18 19" key="1">
    <citation type="journal article" date="2013" name="Genome Announc.">
        <title>Multiple genome sequences of Helicobacter pylori strains of diverse disease and antibiotic resistance backgrounds from Malaysia.</title>
        <authorList>
            <person name="Rehvathy V."/>
            <person name="Tan M.H."/>
            <person name="Gunaletchumy S.P."/>
            <person name="Teh X."/>
            <person name="Wang S."/>
            <person name="Baybayan P."/>
            <person name="Singh S."/>
            <person name="Ashby M."/>
            <person name="Kaakoush N.O."/>
            <person name="Mitchell H.M."/>
            <person name="Croft L.J."/>
            <person name="Goh K.L."/>
            <person name="Loke M.F."/>
            <person name="Vadivelu J."/>
        </authorList>
    </citation>
    <scope>NUCLEOTIDE SEQUENCE [LARGE SCALE GENOMIC DNA]</scope>
    <source>
        <strain evidence="18 19">UM038</strain>
    </source>
</reference>
<dbReference type="GO" id="GO:0005524">
    <property type="term" value="F:ATP binding"/>
    <property type="evidence" value="ECO:0007669"/>
    <property type="project" value="UniProtKB-UniRule"/>
</dbReference>
<feature type="domain" description="UVR" evidence="15">
    <location>
        <begin position="628"/>
        <end position="663"/>
    </location>
</feature>
<dbReference type="PROSITE" id="PS51192">
    <property type="entry name" value="HELICASE_ATP_BIND_1"/>
    <property type="match status" value="1"/>
</dbReference>
<dbReference type="PROSITE" id="PS50151">
    <property type="entry name" value="UVR"/>
    <property type="match status" value="1"/>
</dbReference>
<evidence type="ECO:0000256" key="5">
    <source>
        <dbReference type="ARBA" id="ARBA00022763"/>
    </source>
</evidence>
<evidence type="ECO:0000259" key="15">
    <source>
        <dbReference type="PROSITE" id="PS50151"/>
    </source>
</evidence>
<dbReference type="Pfam" id="PF17757">
    <property type="entry name" value="UvrB_inter"/>
    <property type="match status" value="1"/>
</dbReference>
<evidence type="ECO:0000256" key="2">
    <source>
        <dbReference type="ARBA" id="ARBA00008533"/>
    </source>
</evidence>
<keyword evidence="7 13" id="KW-0067">ATP-binding</keyword>
<evidence type="ECO:0000313" key="19">
    <source>
        <dbReference type="Proteomes" id="UP000015451"/>
    </source>
</evidence>
<proteinExistence type="inferred from homology"/>